<feature type="compositionally biased region" description="Polar residues" evidence="14">
    <location>
        <begin position="780"/>
        <end position="793"/>
    </location>
</feature>
<evidence type="ECO:0000256" key="15">
    <source>
        <dbReference type="SAM" id="Phobius"/>
    </source>
</evidence>
<evidence type="ECO:0000256" key="8">
    <source>
        <dbReference type="ARBA" id="ARBA00022960"/>
    </source>
</evidence>
<dbReference type="InterPro" id="IPR050396">
    <property type="entry name" value="Glycosyltr_51/Transpeptidase"/>
</dbReference>
<dbReference type="SUPFAM" id="SSF53955">
    <property type="entry name" value="Lysozyme-like"/>
    <property type="match status" value="1"/>
</dbReference>
<dbReference type="PANTHER" id="PTHR32282:SF29">
    <property type="entry name" value="PENICILLIN-BINDING PROTEIN 1A"/>
    <property type="match status" value="1"/>
</dbReference>
<comment type="similarity">
    <text evidence="1">In the C-terminal section; belongs to the transpeptidase family.</text>
</comment>
<evidence type="ECO:0000256" key="2">
    <source>
        <dbReference type="ARBA" id="ARBA00007739"/>
    </source>
</evidence>
<reference evidence="18 19" key="1">
    <citation type="journal article" date="2014" name="Gene">
        <title>A comparative genomic analysis of the alkalitolerant soil bacterium Bacillus lehensis G1.</title>
        <authorList>
            <person name="Noor Y.M."/>
            <person name="Samsulrizal N.H."/>
            <person name="Jema'on N.A."/>
            <person name="Low K.O."/>
            <person name="Ramli A.N."/>
            <person name="Alias N.I."/>
            <person name="Damis S.I."/>
            <person name="Fuzi S.F."/>
            <person name="Isa M.N."/>
            <person name="Murad A.M."/>
            <person name="Raih M.F."/>
            <person name="Bakar F.D."/>
            <person name="Najimudin N."/>
            <person name="Mahadi N.M."/>
            <person name="Illias R.M."/>
        </authorList>
    </citation>
    <scope>NUCLEOTIDE SEQUENCE [LARGE SCALE GENOMIC DNA]</scope>
    <source>
        <strain evidence="18 19">G1</strain>
    </source>
</reference>
<dbReference type="GO" id="GO:0009252">
    <property type="term" value="P:peptidoglycan biosynthetic process"/>
    <property type="evidence" value="ECO:0007669"/>
    <property type="project" value="UniProtKB-KW"/>
</dbReference>
<evidence type="ECO:0000256" key="4">
    <source>
        <dbReference type="ARBA" id="ARBA00022670"/>
    </source>
</evidence>
<keyword evidence="4" id="KW-0645">Protease</keyword>
<keyword evidence="5" id="KW-0328">Glycosyltransferase</keyword>
<proteinExistence type="inferred from homology"/>
<dbReference type="AlphaFoldDB" id="A0A060LXR6"/>
<keyword evidence="9" id="KW-0573">Peptidoglycan synthesis</keyword>
<keyword evidence="11" id="KW-0961">Cell wall biogenesis/degradation</keyword>
<dbReference type="EMBL" id="CP003923">
    <property type="protein sequence ID" value="AIC94565.1"/>
    <property type="molecule type" value="Genomic_DNA"/>
</dbReference>
<evidence type="ECO:0000256" key="3">
    <source>
        <dbReference type="ARBA" id="ARBA00022645"/>
    </source>
</evidence>
<accession>A0A060LXR6</accession>
<evidence type="ECO:0000256" key="12">
    <source>
        <dbReference type="ARBA" id="ARBA00034000"/>
    </source>
</evidence>
<evidence type="ECO:0000313" key="19">
    <source>
        <dbReference type="Proteomes" id="UP000027142"/>
    </source>
</evidence>
<evidence type="ECO:0000256" key="5">
    <source>
        <dbReference type="ARBA" id="ARBA00022676"/>
    </source>
</evidence>
<feature type="region of interest" description="Disordered" evidence="14">
    <location>
        <begin position="1"/>
        <end position="35"/>
    </location>
</feature>
<dbReference type="InterPro" id="IPR012338">
    <property type="entry name" value="Beta-lactam/transpept-like"/>
</dbReference>
<evidence type="ECO:0000259" key="16">
    <source>
        <dbReference type="Pfam" id="PF00905"/>
    </source>
</evidence>
<keyword evidence="15" id="KW-0812">Transmembrane</keyword>
<evidence type="ECO:0000259" key="17">
    <source>
        <dbReference type="Pfam" id="PF00912"/>
    </source>
</evidence>
<dbReference type="STRING" id="1246626.BleG1_1987"/>
<dbReference type="RefSeq" id="WP_038480137.1">
    <property type="nucleotide sequence ID" value="NZ_CP003923.1"/>
</dbReference>
<dbReference type="PATRIC" id="fig|1246626.3.peg.1987"/>
<keyword evidence="8" id="KW-0133">Cell shape</keyword>
<evidence type="ECO:0000256" key="9">
    <source>
        <dbReference type="ARBA" id="ARBA00022984"/>
    </source>
</evidence>
<dbReference type="GO" id="GO:0008658">
    <property type="term" value="F:penicillin binding"/>
    <property type="evidence" value="ECO:0007669"/>
    <property type="project" value="InterPro"/>
</dbReference>
<evidence type="ECO:0000313" key="18">
    <source>
        <dbReference type="EMBL" id="AIC94565.1"/>
    </source>
</evidence>
<sequence length="899" mass="98084">MADEYKSRQERKTAQTTSKKSKKSAGDGGTGGKKPKRSLVKKIVLVCLILFGIGLIGGGVTVGVILANAPDIEREKLMLPQSLQVHDMDDELVFTLTGGENRINADINDMPDHLQNAFLAIEDHRFRDHFGVDVRRLGGAVLANLREGFGAEGGSTITQQLVKNLFLSQDKQLTRKIQEAYLAIQLERMYSKDEILEMYLNQINLGPSAGYGVQLAAEAYFGKDNLQDLTIADAAVLAAIPQRPRDFDPVRNPETNEKRRNVVIDRMEREGFISAEDAEEARTTDINDQINYTETENSGWYTFYDEVLKELDDLGFTTDEIYHSGLKVYTTLDTEAQDLVDAVLKSGEYEGLPFPDNEDFRVGVTLLDTKSGAVRAMGNGTEENDARVNNYASIQTNHGSVMKPLLGYGPVIEEEQWSTGHIIADEPYNYLTGEKGPVRNFDRQFKGNMRMRQALAESRNVPAVKALNEVGQEQAYEFLERMFVPGGAQVESGILGPAEGSTKEIAAAYAAFGNNGAYTEPYTIRKIVYPDGREIDVQPETEQVMEDYTGYMVTDMLKSVMTDGTGTSAQVPNVPIAGKTGTSNFSEAEIANLNAAAGTTVYPTSAFTGYSTEYTLSTWIGFTDRRGDNYLTNDHNQITRNLFRHIMTGVHQGVQASDFTMPDSVERISVERGTGQLPSAGTPSSEIVSELFVRGTGPSQVSEEFAQDIPDPSGLDYSYDEEAGTLTFSWSYPADLLDDVEFETSISSGSLDVSSDSLTATVNGVSPGSYTFSIRARATDGTSGASSSVSITATIEDEDDDDDEEEEIEEDDPVEEEPAEEEPSQDEDGNDDDTNGENNDGSSDDDSSNDDSSNDDSSTDDGSTDGDDTGSGEPADPGNETDDSDSNSDQQNTNDDDQE</sequence>
<gene>
    <name evidence="18" type="ORF">BleG1_1987</name>
</gene>
<dbReference type="GO" id="GO:0009002">
    <property type="term" value="F:serine-type D-Ala-D-Ala carboxypeptidase activity"/>
    <property type="evidence" value="ECO:0007669"/>
    <property type="project" value="UniProtKB-EC"/>
</dbReference>
<dbReference type="InterPro" id="IPR001264">
    <property type="entry name" value="Glyco_trans_51"/>
</dbReference>
<evidence type="ECO:0000256" key="10">
    <source>
        <dbReference type="ARBA" id="ARBA00023268"/>
    </source>
</evidence>
<feature type="compositionally biased region" description="Basic and acidic residues" evidence="14">
    <location>
        <begin position="1"/>
        <end position="13"/>
    </location>
</feature>
<dbReference type="OrthoDB" id="9766909at2"/>
<organism evidence="18 19">
    <name type="scientific">Shouchella lehensis G1</name>
    <dbReference type="NCBI Taxonomy" id="1246626"/>
    <lineage>
        <taxon>Bacteria</taxon>
        <taxon>Bacillati</taxon>
        <taxon>Bacillota</taxon>
        <taxon>Bacilli</taxon>
        <taxon>Bacillales</taxon>
        <taxon>Bacillaceae</taxon>
        <taxon>Shouchella</taxon>
    </lineage>
</organism>
<keyword evidence="15" id="KW-0472">Membrane</keyword>
<comment type="catalytic activity">
    <reaction evidence="13">
        <text>[GlcNAc-(1-&gt;4)-Mur2Ac(oyl-L-Ala-gamma-D-Glu-L-Lys-D-Ala-D-Ala)](n)-di-trans,octa-cis-undecaprenyl diphosphate + beta-D-GlcNAc-(1-&gt;4)-Mur2Ac(oyl-L-Ala-gamma-D-Glu-L-Lys-D-Ala-D-Ala)-di-trans,octa-cis-undecaprenyl diphosphate = [GlcNAc-(1-&gt;4)-Mur2Ac(oyl-L-Ala-gamma-D-Glu-L-Lys-D-Ala-D-Ala)](n+1)-di-trans,octa-cis-undecaprenyl diphosphate + di-trans,octa-cis-undecaprenyl diphosphate + H(+)</text>
        <dbReference type="Rhea" id="RHEA:23708"/>
        <dbReference type="Rhea" id="RHEA-COMP:9602"/>
        <dbReference type="Rhea" id="RHEA-COMP:9603"/>
        <dbReference type="ChEBI" id="CHEBI:15378"/>
        <dbReference type="ChEBI" id="CHEBI:58405"/>
        <dbReference type="ChEBI" id="CHEBI:60033"/>
        <dbReference type="ChEBI" id="CHEBI:78435"/>
        <dbReference type="EC" id="2.4.99.28"/>
    </reaction>
</comment>
<feature type="compositionally biased region" description="Acidic residues" evidence="14">
    <location>
        <begin position="842"/>
        <end position="870"/>
    </location>
</feature>
<evidence type="ECO:0000256" key="11">
    <source>
        <dbReference type="ARBA" id="ARBA00023316"/>
    </source>
</evidence>
<name>A0A060LXR6_9BACI</name>
<keyword evidence="7" id="KW-0378">Hydrolase</keyword>
<dbReference type="InterPro" id="IPR023346">
    <property type="entry name" value="Lysozyme-like_dom_sf"/>
</dbReference>
<dbReference type="InterPro" id="IPR003961">
    <property type="entry name" value="FN3_dom"/>
</dbReference>
<keyword evidence="19" id="KW-1185">Reference proteome</keyword>
<comment type="catalytic activity">
    <reaction evidence="12">
        <text>Preferential cleavage: (Ac)2-L-Lys-D-Ala-|-D-Ala. Also transpeptidation of peptidyl-alanyl moieties that are N-acyl substituents of D-alanine.</text>
        <dbReference type="EC" id="3.4.16.4"/>
    </reaction>
</comment>
<dbReference type="GO" id="GO:0008955">
    <property type="term" value="F:peptidoglycan glycosyltransferase activity"/>
    <property type="evidence" value="ECO:0007669"/>
    <property type="project" value="UniProtKB-EC"/>
</dbReference>
<dbReference type="FunFam" id="1.10.3810.10:FF:000001">
    <property type="entry name" value="Penicillin-binding protein 1A"/>
    <property type="match status" value="1"/>
</dbReference>
<dbReference type="GO" id="GO:0030288">
    <property type="term" value="C:outer membrane-bounded periplasmic space"/>
    <property type="evidence" value="ECO:0007669"/>
    <property type="project" value="TreeGrafter"/>
</dbReference>
<dbReference type="NCBIfam" id="TIGR02074">
    <property type="entry name" value="PBP_1a_fam"/>
    <property type="match status" value="1"/>
</dbReference>
<keyword evidence="6" id="KW-0808">Transferase</keyword>
<dbReference type="InterPro" id="IPR036950">
    <property type="entry name" value="PBP_transglycosylase"/>
</dbReference>
<dbReference type="eggNOG" id="COG0744">
    <property type="taxonomic scope" value="Bacteria"/>
</dbReference>
<feature type="transmembrane region" description="Helical" evidence="15">
    <location>
        <begin position="43"/>
        <end position="67"/>
    </location>
</feature>
<dbReference type="KEGG" id="ble:BleG1_1987"/>
<evidence type="ECO:0000256" key="1">
    <source>
        <dbReference type="ARBA" id="ARBA00007090"/>
    </source>
</evidence>
<dbReference type="SUPFAM" id="SSF56601">
    <property type="entry name" value="beta-lactamase/transpeptidase-like"/>
    <property type="match status" value="1"/>
</dbReference>
<feature type="compositionally biased region" description="Acidic residues" evidence="14">
    <location>
        <begin position="795"/>
        <end position="835"/>
    </location>
</feature>
<feature type="region of interest" description="Disordered" evidence="14">
    <location>
        <begin position="778"/>
        <end position="899"/>
    </location>
</feature>
<feature type="domain" description="Penicillin-binding protein transpeptidase" evidence="16">
    <location>
        <begin position="363"/>
        <end position="613"/>
    </location>
</feature>
<dbReference type="GO" id="GO:0008360">
    <property type="term" value="P:regulation of cell shape"/>
    <property type="evidence" value="ECO:0007669"/>
    <property type="project" value="UniProtKB-KW"/>
</dbReference>
<dbReference type="Proteomes" id="UP000027142">
    <property type="component" value="Chromosome"/>
</dbReference>
<evidence type="ECO:0000256" key="13">
    <source>
        <dbReference type="ARBA" id="ARBA00049902"/>
    </source>
</evidence>
<evidence type="ECO:0000256" key="7">
    <source>
        <dbReference type="ARBA" id="ARBA00022801"/>
    </source>
</evidence>
<dbReference type="HOGENOM" id="CLU_006354_2_5_9"/>
<evidence type="ECO:0000256" key="14">
    <source>
        <dbReference type="SAM" id="MobiDB-lite"/>
    </source>
</evidence>
<comment type="similarity">
    <text evidence="2">In the N-terminal section; belongs to the glycosyltransferase 51 family.</text>
</comment>
<protein>
    <submittedName>
        <fullName evidence="18">Penicillin-binding protein</fullName>
    </submittedName>
</protein>
<dbReference type="GO" id="GO:0071555">
    <property type="term" value="P:cell wall organization"/>
    <property type="evidence" value="ECO:0007669"/>
    <property type="project" value="UniProtKB-KW"/>
</dbReference>
<keyword evidence="3" id="KW-0121">Carboxypeptidase</keyword>
<keyword evidence="10" id="KW-0511">Multifunctional enzyme</keyword>
<dbReference type="Pfam" id="PF00905">
    <property type="entry name" value="Transpeptidase"/>
    <property type="match status" value="1"/>
</dbReference>
<feature type="domain" description="Glycosyl transferase family 51" evidence="17">
    <location>
        <begin position="94"/>
        <end position="268"/>
    </location>
</feature>
<dbReference type="CDD" id="cd00063">
    <property type="entry name" value="FN3"/>
    <property type="match status" value="1"/>
</dbReference>
<evidence type="ECO:0000256" key="6">
    <source>
        <dbReference type="ARBA" id="ARBA00022679"/>
    </source>
</evidence>
<dbReference type="Gene3D" id="1.10.3810.10">
    <property type="entry name" value="Biosynthetic peptidoglycan transglycosylase-like"/>
    <property type="match status" value="1"/>
</dbReference>
<dbReference type="Pfam" id="PF00912">
    <property type="entry name" value="Transgly"/>
    <property type="match status" value="1"/>
</dbReference>
<dbReference type="Gene3D" id="3.40.710.10">
    <property type="entry name" value="DD-peptidase/beta-lactamase superfamily"/>
    <property type="match status" value="1"/>
</dbReference>
<dbReference type="PANTHER" id="PTHR32282">
    <property type="entry name" value="BINDING PROTEIN TRANSPEPTIDASE, PUTATIVE-RELATED"/>
    <property type="match status" value="1"/>
</dbReference>
<keyword evidence="15" id="KW-1133">Transmembrane helix</keyword>
<dbReference type="InterPro" id="IPR001460">
    <property type="entry name" value="PCN-bd_Tpept"/>
</dbReference>
<dbReference type="GO" id="GO:0006508">
    <property type="term" value="P:proteolysis"/>
    <property type="evidence" value="ECO:0007669"/>
    <property type="project" value="UniProtKB-KW"/>
</dbReference>